<evidence type="ECO:0000313" key="6">
    <source>
        <dbReference type="Proteomes" id="UP000722121"/>
    </source>
</evidence>
<comment type="caution">
    <text evidence="5">The sequence shown here is derived from an EMBL/GenBank/DDBJ whole genome shotgun (WGS) entry which is preliminary data.</text>
</comment>
<dbReference type="InterPro" id="IPR001482">
    <property type="entry name" value="T2SS/T4SS_dom"/>
</dbReference>
<keyword evidence="3" id="KW-0067">ATP-binding</keyword>
<evidence type="ECO:0000313" key="5">
    <source>
        <dbReference type="EMBL" id="MBN4067126.1"/>
    </source>
</evidence>
<dbReference type="InterPro" id="IPR027417">
    <property type="entry name" value="P-loop_NTPase"/>
</dbReference>
<dbReference type="InterPro" id="IPR007831">
    <property type="entry name" value="T2SS_GspE_N"/>
</dbReference>
<dbReference type="SUPFAM" id="SSF160246">
    <property type="entry name" value="EspE N-terminal domain-like"/>
    <property type="match status" value="1"/>
</dbReference>
<reference evidence="5 6" key="1">
    <citation type="submission" date="2021-02" db="EMBL/GenBank/DDBJ databases">
        <title>Activity-based single-cell genomes from oceanic crustal fluid captures similar information to metagenomic and metatranscriptomic surveys with orders of magnitude less sampling.</title>
        <authorList>
            <person name="D'Angelo T.S."/>
            <person name="Orcutt B.N."/>
        </authorList>
    </citation>
    <scope>NUCLEOTIDE SEQUENCE [LARGE SCALE GENOMIC DNA]</scope>
    <source>
        <strain evidence="5">AH-315-G07</strain>
    </source>
</reference>
<evidence type="ECO:0000256" key="3">
    <source>
        <dbReference type="ARBA" id="ARBA00022840"/>
    </source>
</evidence>
<dbReference type="PANTHER" id="PTHR30258">
    <property type="entry name" value="TYPE II SECRETION SYSTEM PROTEIN GSPE-RELATED"/>
    <property type="match status" value="1"/>
</dbReference>
<dbReference type="Gene3D" id="3.30.300.160">
    <property type="entry name" value="Type II secretion system, protein E, N-terminal domain"/>
    <property type="match status" value="1"/>
</dbReference>
<dbReference type="Pfam" id="PF05157">
    <property type="entry name" value="MshEN"/>
    <property type="match status" value="1"/>
</dbReference>
<name>A0ABS3AS28_9BACT</name>
<dbReference type="CDD" id="cd01129">
    <property type="entry name" value="PulE-GspE-like"/>
    <property type="match status" value="1"/>
</dbReference>
<keyword evidence="6" id="KW-1185">Reference proteome</keyword>
<protein>
    <submittedName>
        <fullName evidence="5">Type II/IV secretion system protein</fullName>
    </submittedName>
</protein>
<feature type="domain" description="Bacterial type II secretion system protein E" evidence="4">
    <location>
        <begin position="341"/>
        <end position="355"/>
    </location>
</feature>
<evidence type="ECO:0000259" key="4">
    <source>
        <dbReference type="PROSITE" id="PS00662"/>
    </source>
</evidence>
<dbReference type="SMART" id="SM00382">
    <property type="entry name" value="AAA"/>
    <property type="match status" value="1"/>
</dbReference>
<dbReference type="Proteomes" id="UP000722121">
    <property type="component" value="Unassembled WGS sequence"/>
</dbReference>
<evidence type="ECO:0000256" key="1">
    <source>
        <dbReference type="ARBA" id="ARBA00006611"/>
    </source>
</evidence>
<dbReference type="Gene3D" id="3.40.50.300">
    <property type="entry name" value="P-loop containing nucleotide triphosphate hydrolases"/>
    <property type="match status" value="1"/>
</dbReference>
<evidence type="ECO:0000256" key="2">
    <source>
        <dbReference type="ARBA" id="ARBA00022741"/>
    </source>
</evidence>
<proteinExistence type="inferred from homology"/>
<dbReference type="PROSITE" id="PS00662">
    <property type="entry name" value="T2SP_E"/>
    <property type="match status" value="1"/>
</dbReference>
<dbReference type="Gene3D" id="3.30.450.90">
    <property type="match status" value="1"/>
</dbReference>
<gene>
    <name evidence="5" type="ORF">JYU14_03480</name>
</gene>
<dbReference type="Pfam" id="PF00437">
    <property type="entry name" value="T2SSE"/>
    <property type="match status" value="1"/>
</dbReference>
<dbReference type="PANTHER" id="PTHR30258:SF2">
    <property type="entry name" value="COMG OPERON PROTEIN 1"/>
    <property type="match status" value="1"/>
</dbReference>
<keyword evidence="2" id="KW-0547">Nucleotide-binding</keyword>
<dbReference type="InterPro" id="IPR037257">
    <property type="entry name" value="T2SS_E_N_sf"/>
</dbReference>
<accession>A0ABS3AS28</accession>
<dbReference type="EMBL" id="JAFITR010000068">
    <property type="protein sequence ID" value="MBN4067126.1"/>
    <property type="molecule type" value="Genomic_DNA"/>
</dbReference>
<organism evidence="5 6">
    <name type="scientific">Simkania negevensis</name>
    <dbReference type="NCBI Taxonomy" id="83561"/>
    <lineage>
        <taxon>Bacteria</taxon>
        <taxon>Pseudomonadati</taxon>
        <taxon>Chlamydiota</taxon>
        <taxon>Chlamydiia</taxon>
        <taxon>Parachlamydiales</taxon>
        <taxon>Simkaniaceae</taxon>
        <taxon>Simkania</taxon>
    </lineage>
</organism>
<dbReference type="InterPro" id="IPR003593">
    <property type="entry name" value="AAA+_ATPase"/>
</dbReference>
<sequence length="526" mass="58314">MNSESSSATIARELGMGCIDEINLSLCPIDLIKKIPYNFVKEHILLPIADEGSSVTVAISDPLNIQAISDLRLLFDREIHTLFSPRETLCAAIEEIYRNEVRSASDFLKGMGGSNIKGEQESAQFTVDSYDLLDNSNEPPIIQLLNLVLTEAIDQGASDIHFEPVEGGLRIRYRIDGVLHTRHNMDNKHHKQLVTRIKVLAQLDIAEQRLPQDGRIKLKMTEKDIDFRISTIPSVYGERVVMRILDKGSLSLGLEKIGMPSDVFNTFRKLVGSSDGILFVTGPTGSGKTTTLYSALAEMNTEERNVMTVEDPVEYKLPGIAQIGVNPKIGFNFARGLRHILRQDPDVIMIGEIRDKETAEIAIQASLTGHLVLSTLHTNDAPSAVTRLIDMGVEPYLVSSTVIGVIAQRLVRRICPHCRTSYHPSLQEKEELSLHDDGIPDLFFKGEGCDNCYETGYLGRSGIFEMMPMTHPIKQALLRSADASNLRRLAKEEGLISLRERAAHLVADGVTSVAELMRISLRYEGG</sequence>
<dbReference type="SUPFAM" id="SSF52540">
    <property type="entry name" value="P-loop containing nucleoside triphosphate hydrolases"/>
    <property type="match status" value="1"/>
</dbReference>
<comment type="similarity">
    <text evidence="1">Belongs to the GSP E family.</text>
</comment>